<dbReference type="AlphaFoldDB" id="A0A6M0CIX2"/>
<comment type="caution">
    <text evidence="1">The sequence shown here is derived from an EMBL/GenBank/DDBJ whole genome shotgun (WGS) entry which is preliminary data.</text>
</comment>
<dbReference type="Pfam" id="PF13715">
    <property type="entry name" value="CarbopepD_reg_2"/>
    <property type="match status" value="1"/>
</dbReference>
<dbReference type="Proteomes" id="UP000474296">
    <property type="component" value="Unassembled WGS sequence"/>
</dbReference>
<dbReference type="InterPro" id="IPR008969">
    <property type="entry name" value="CarboxyPept-like_regulatory"/>
</dbReference>
<name>A0A6M0CIX2_9FLAO</name>
<evidence type="ECO:0000313" key="2">
    <source>
        <dbReference type="Proteomes" id="UP000474296"/>
    </source>
</evidence>
<protein>
    <recommendedName>
        <fullName evidence="3">Carboxypeptidase-like regulatory domain-containing protein</fullName>
    </recommendedName>
</protein>
<evidence type="ECO:0008006" key="3">
    <source>
        <dbReference type="Google" id="ProtNLM"/>
    </source>
</evidence>
<accession>A0A6M0CIX2</accession>
<dbReference type="RefSeq" id="WP_164029196.1">
    <property type="nucleotide sequence ID" value="NZ_JAABOQ010000001.1"/>
</dbReference>
<gene>
    <name evidence="1" type="ORF">GWK10_01865</name>
</gene>
<keyword evidence="2" id="KW-1185">Reference proteome</keyword>
<evidence type="ECO:0000313" key="1">
    <source>
        <dbReference type="EMBL" id="NER15934.1"/>
    </source>
</evidence>
<sequence length="534" mass="62256">MTSSIRALRAYSIIVFLVQFNFSIGQQIEFINGKLVDSKDATSIPFATIKIKNKSKGLISNLDGGFRIPYELVSLKDTLVISSMGYKTKEIPLTDLSKNQINYIRLSEKVEMLAEVVLIDSKIRKRLKAKEIVRKAIKRIPENFPFEPFSYIGYYRDYQLKDSKYLNLKEAILEVFDPGFGFEDLKNTQTKIYNYKTNIDFPIDTLAAKPYDYINRSKIINNATLDGQGGNEYTILRLHDALRNHNINTYDFINRLDIDLIKNHRLKLSYETSLNDIPLYVVNLIKNQTPYKVQGKIFISKGDFHIYKLEYNVYDTKNNKGQKQSNSFKEANEKIPGKLLYQIIVEYQLHKDRMYPNYISFNNSFEVLQPPKFIPDTVKVNHDKKFFEVVFNNPPVPSSARKKNRYRLWYQGIYLAIDSIVTKNKSVRLYPKQKSWVFDSKRIQSQRKTTNKGITLEVKNVVDIYGNEVHKSESTSYSQFREFFVQQLNSNNLKSTDGHFMLKTRPLHKNQAIVAPKNLTGYWMNTPLKSNKNN</sequence>
<organism evidence="1 2">
    <name type="scientific">Spongiivirga citrea</name>
    <dbReference type="NCBI Taxonomy" id="1481457"/>
    <lineage>
        <taxon>Bacteria</taxon>
        <taxon>Pseudomonadati</taxon>
        <taxon>Bacteroidota</taxon>
        <taxon>Flavobacteriia</taxon>
        <taxon>Flavobacteriales</taxon>
        <taxon>Flavobacteriaceae</taxon>
        <taxon>Spongiivirga</taxon>
    </lineage>
</organism>
<proteinExistence type="predicted"/>
<reference evidence="1 2" key="1">
    <citation type="submission" date="2020-01" db="EMBL/GenBank/DDBJ databases">
        <title>Spongiivirga citrea KCTC 32990T.</title>
        <authorList>
            <person name="Wang G."/>
        </authorList>
    </citation>
    <scope>NUCLEOTIDE SEQUENCE [LARGE SCALE GENOMIC DNA]</scope>
    <source>
        <strain evidence="1 2">KCTC 32990</strain>
    </source>
</reference>
<dbReference type="EMBL" id="JAABOQ010000001">
    <property type="protein sequence ID" value="NER15934.1"/>
    <property type="molecule type" value="Genomic_DNA"/>
</dbReference>
<dbReference type="SUPFAM" id="SSF49464">
    <property type="entry name" value="Carboxypeptidase regulatory domain-like"/>
    <property type="match status" value="1"/>
</dbReference>